<dbReference type="InterPro" id="IPR000648">
    <property type="entry name" value="Oxysterol-bd"/>
</dbReference>
<sequence length="98" mass="11732">MLHESVDDMDSWESRKLWRYVAKGIREGDFETASREKSKIENEQRQMRKDEVAVGKKWEWKHFDQVESDPVYEELGKLFKAVPPTEDAYTFRRNGPHD</sequence>
<dbReference type="GO" id="GO:0008289">
    <property type="term" value="F:lipid binding"/>
    <property type="evidence" value="ECO:0007669"/>
    <property type="project" value="InterPro"/>
</dbReference>
<gene>
    <name evidence="2" type="ORF">QCA50_020991</name>
</gene>
<accession>A0AAW0FB48</accession>
<dbReference type="SUPFAM" id="SSF144000">
    <property type="entry name" value="Oxysterol-binding protein-like"/>
    <property type="match status" value="1"/>
</dbReference>
<dbReference type="Proteomes" id="UP001385951">
    <property type="component" value="Unassembled WGS sequence"/>
</dbReference>
<dbReference type="InterPro" id="IPR037239">
    <property type="entry name" value="OSBP_sf"/>
</dbReference>
<name>A0AAW0FB48_9APHY</name>
<comment type="similarity">
    <text evidence="1">Belongs to the OSBP family.</text>
</comment>
<evidence type="ECO:0000256" key="1">
    <source>
        <dbReference type="ARBA" id="ARBA00008842"/>
    </source>
</evidence>
<reference evidence="2 3" key="1">
    <citation type="submission" date="2022-09" db="EMBL/GenBank/DDBJ databases">
        <authorList>
            <person name="Palmer J.M."/>
        </authorList>
    </citation>
    <scope>NUCLEOTIDE SEQUENCE [LARGE SCALE GENOMIC DNA]</scope>
    <source>
        <strain evidence="2 3">DSM 7382</strain>
    </source>
</reference>
<dbReference type="EMBL" id="JASBNA010000138">
    <property type="protein sequence ID" value="KAK7676067.1"/>
    <property type="molecule type" value="Genomic_DNA"/>
</dbReference>
<evidence type="ECO:0000313" key="2">
    <source>
        <dbReference type="EMBL" id="KAK7676067.1"/>
    </source>
</evidence>
<organism evidence="2 3">
    <name type="scientific">Cerrena zonata</name>
    <dbReference type="NCBI Taxonomy" id="2478898"/>
    <lineage>
        <taxon>Eukaryota</taxon>
        <taxon>Fungi</taxon>
        <taxon>Dikarya</taxon>
        <taxon>Basidiomycota</taxon>
        <taxon>Agaricomycotina</taxon>
        <taxon>Agaricomycetes</taxon>
        <taxon>Polyporales</taxon>
        <taxon>Cerrenaceae</taxon>
        <taxon>Cerrena</taxon>
    </lineage>
</organism>
<keyword evidence="3" id="KW-1185">Reference proteome</keyword>
<comment type="caution">
    <text evidence="2">The sequence shown here is derived from an EMBL/GenBank/DDBJ whole genome shotgun (WGS) entry which is preliminary data.</text>
</comment>
<dbReference type="Pfam" id="PF01237">
    <property type="entry name" value="Oxysterol_BP"/>
    <property type="match status" value="1"/>
</dbReference>
<dbReference type="AlphaFoldDB" id="A0AAW0FB48"/>
<proteinExistence type="inferred from homology"/>
<dbReference type="Gene3D" id="3.30.70.3490">
    <property type="match status" value="1"/>
</dbReference>
<protein>
    <submittedName>
        <fullName evidence="2">Uncharacterized protein</fullName>
    </submittedName>
</protein>
<evidence type="ECO:0000313" key="3">
    <source>
        <dbReference type="Proteomes" id="UP001385951"/>
    </source>
</evidence>